<sequence length="247" mass="26692">MPQSLILGGTKGLGRALAVHSIRRGFPTVVVGRNTADIATDFDLGAAERRRADLSRPDAFADALKGSDRFTHVFWVAGIFARRPLVETTPEGNLAMAATHLLGPVEMLKAVHRLALASAPLADRPGQPYHLVVISSTSSYRVRDNEEMYCALQAAKAHFARNWARRLATDLPGSKVTLVCPAGMRTGLFEGTGQDTSGFMDPMAVADIIWGVVLGQTDRFLPVVIERDGSTPQVSFGSPAPHEPFFR</sequence>
<evidence type="ECO:0000256" key="1">
    <source>
        <dbReference type="ARBA" id="ARBA00006484"/>
    </source>
</evidence>
<comment type="similarity">
    <text evidence="1">Belongs to the short-chain dehydrogenases/reductases (SDR) family.</text>
</comment>
<evidence type="ECO:0000256" key="2">
    <source>
        <dbReference type="ARBA" id="ARBA00023002"/>
    </source>
</evidence>
<dbReference type="GO" id="GO:0016491">
    <property type="term" value="F:oxidoreductase activity"/>
    <property type="evidence" value="ECO:0007669"/>
    <property type="project" value="UniProtKB-KW"/>
</dbReference>
<dbReference type="Gene3D" id="3.40.50.720">
    <property type="entry name" value="NAD(P)-binding Rossmann-like Domain"/>
    <property type="match status" value="1"/>
</dbReference>
<protein>
    <recommendedName>
        <fullName evidence="5">Short-chain dehydrogenase</fullName>
    </recommendedName>
</protein>
<evidence type="ECO:0000313" key="4">
    <source>
        <dbReference type="Proteomes" id="UP000177088"/>
    </source>
</evidence>
<organism evidence="3 4">
    <name type="scientific">Candidatus Uhrbacteria bacterium RIFCSPHIGHO2_02_FULL_60_10</name>
    <dbReference type="NCBI Taxonomy" id="1802392"/>
    <lineage>
        <taxon>Bacteria</taxon>
        <taxon>Candidatus Uhriibacteriota</taxon>
    </lineage>
</organism>
<keyword evidence="2" id="KW-0560">Oxidoreductase</keyword>
<evidence type="ECO:0000313" key="3">
    <source>
        <dbReference type="EMBL" id="OGL74391.1"/>
    </source>
</evidence>
<dbReference type="PANTHER" id="PTHR44196:SF1">
    <property type="entry name" value="DEHYDROGENASE_REDUCTASE SDR FAMILY MEMBER 7B"/>
    <property type="match status" value="1"/>
</dbReference>
<name>A0A1F7U826_9BACT</name>
<dbReference type="EMBL" id="MGEA01000027">
    <property type="protein sequence ID" value="OGL74391.1"/>
    <property type="molecule type" value="Genomic_DNA"/>
</dbReference>
<dbReference type="InterPro" id="IPR036291">
    <property type="entry name" value="NAD(P)-bd_dom_sf"/>
</dbReference>
<dbReference type="GO" id="GO:0016020">
    <property type="term" value="C:membrane"/>
    <property type="evidence" value="ECO:0007669"/>
    <property type="project" value="TreeGrafter"/>
</dbReference>
<dbReference type="Pfam" id="PF00106">
    <property type="entry name" value="adh_short"/>
    <property type="match status" value="1"/>
</dbReference>
<dbReference type="SUPFAM" id="SSF51735">
    <property type="entry name" value="NAD(P)-binding Rossmann-fold domains"/>
    <property type="match status" value="1"/>
</dbReference>
<dbReference type="PANTHER" id="PTHR44196">
    <property type="entry name" value="DEHYDROGENASE/REDUCTASE SDR FAMILY MEMBER 7B"/>
    <property type="match status" value="1"/>
</dbReference>
<dbReference type="PRINTS" id="PR00081">
    <property type="entry name" value="GDHRDH"/>
</dbReference>
<dbReference type="InterPro" id="IPR002347">
    <property type="entry name" value="SDR_fam"/>
</dbReference>
<accession>A0A1F7U826</accession>
<reference evidence="3 4" key="1">
    <citation type="journal article" date="2016" name="Nat. Commun.">
        <title>Thousands of microbial genomes shed light on interconnected biogeochemical processes in an aquifer system.</title>
        <authorList>
            <person name="Anantharaman K."/>
            <person name="Brown C.T."/>
            <person name="Hug L.A."/>
            <person name="Sharon I."/>
            <person name="Castelle C.J."/>
            <person name="Probst A.J."/>
            <person name="Thomas B.C."/>
            <person name="Singh A."/>
            <person name="Wilkins M.J."/>
            <person name="Karaoz U."/>
            <person name="Brodie E.L."/>
            <person name="Williams K.H."/>
            <person name="Hubbard S.S."/>
            <person name="Banfield J.F."/>
        </authorList>
    </citation>
    <scope>NUCLEOTIDE SEQUENCE [LARGE SCALE GENOMIC DNA]</scope>
</reference>
<evidence type="ECO:0008006" key="5">
    <source>
        <dbReference type="Google" id="ProtNLM"/>
    </source>
</evidence>
<comment type="caution">
    <text evidence="3">The sequence shown here is derived from an EMBL/GenBank/DDBJ whole genome shotgun (WGS) entry which is preliminary data.</text>
</comment>
<dbReference type="Proteomes" id="UP000177088">
    <property type="component" value="Unassembled WGS sequence"/>
</dbReference>
<proteinExistence type="inferred from homology"/>
<gene>
    <name evidence="3" type="ORF">A3C96_03805</name>
</gene>
<dbReference type="AlphaFoldDB" id="A0A1F7U826"/>
<dbReference type="CDD" id="cd05233">
    <property type="entry name" value="SDR_c"/>
    <property type="match status" value="1"/>
</dbReference>